<accession>A0A803P9Z8</accession>
<feature type="coiled-coil region" evidence="2">
    <location>
        <begin position="220"/>
        <end position="302"/>
    </location>
</feature>
<dbReference type="EMBL" id="UZAU01000264">
    <property type="status" value="NOT_ANNOTATED_CDS"/>
    <property type="molecule type" value="Genomic_DNA"/>
</dbReference>
<dbReference type="Proteomes" id="UP000596661">
    <property type="component" value="Chromosome 3"/>
</dbReference>
<keyword evidence="2" id="KW-0175">Coiled coil</keyword>
<feature type="compositionally biased region" description="Polar residues" evidence="3">
    <location>
        <begin position="179"/>
        <end position="200"/>
    </location>
</feature>
<feature type="region of interest" description="Disordered" evidence="3">
    <location>
        <begin position="118"/>
        <end position="209"/>
    </location>
</feature>
<dbReference type="EnsemblPlants" id="evm.model.03.689">
    <property type="protein sequence ID" value="cds.evm.model.03.689"/>
    <property type="gene ID" value="evm.TU.03.689"/>
</dbReference>
<feature type="domain" description="Remorin C-terminal" evidence="4">
    <location>
        <begin position="209"/>
        <end position="311"/>
    </location>
</feature>
<dbReference type="Pfam" id="PF03763">
    <property type="entry name" value="Remorin_C"/>
    <property type="match status" value="1"/>
</dbReference>
<evidence type="ECO:0000259" key="4">
    <source>
        <dbReference type="Pfam" id="PF03763"/>
    </source>
</evidence>
<feature type="compositionally biased region" description="Basic and acidic residues" evidence="3">
    <location>
        <begin position="52"/>
        <end position="64"/>
    </location>
</feature>
<keyword evidence="6" id="KW-1185">Reference proteome</keyword>
<reference evidence="5" key="1">
    <citation type="submission" date="2018-11" db="EMBL/GenBank/DDBJ databases">
        <authorList>
            <person name="Grassa J C."/>
        </authorList>
    </citation>
    <scope>NUCLEOTIDE SEQUENCE [LARGE SCALE GENOMIC DNA]</scope>
</reference>
<sequence length="318" mass="36082">MLVLGYDRVRTFLQPVQKVHDLGVTESVGVVEQMVLQVIHSSLVKISGPGPEKQEQSKGIKREPPSFQLTRSPKEDKELPRRPSEREYFSSKMKDNSERDIDYATAVAAAAFAVHSIDQVESQHQRRKKESLDTSRTGENKGRNSEITAEMPSSSKATKLLSNKEAKSAGEASRKRSVSLENKVSQRVSPGTPSSHTQKGVSPGIKGMERKPDSWEIAQMRRVQERYEKTKHAILSWENERKMQAKAKMEKRKILLEQKRAQTIQHYQNKIARIEKIAGGARAQLEEKRKNEELSVKEKARKIKSGGKVPVRYFCFTC</sequence>
<protein>
    <recommendedName>
        <fullName evidence="4">Remorin C-terminal domain-containing protein</fullName>
    </recommendedName>
</protein>
<evidence type="ECO:0000313" key="6">
    <source>
        <dbReference type="Proteomes" id="UP000596661"/>
    </source>
</evidence>
<dbReference type="PANTHER" id="PTHR31471">
    <property type="entry name" value="OS02G0116800 PROTEIN"/>
    <property type="match status" value="1"/>
</dbReference>
<organism evidence="5 6">
    <name type="scientific">Cannabis sativa</name>
    <name type="common">Hemp</name>
    <name type="synonym">Marijuana</name>
    <dbReference type="NCBI Taxonomy" id="3483"/>
    <lineage>
        <taxon>Eukaryota</taxon>
        <taxon>Viridiplantae</taxon>
        <taxon>Streptophyta</taxon>
        <taxon>Embryophyta</taxon>
        <taxon>Tracheophyta</taxon>
        <taxon>Spermatophyta</taxon>
        <taxon>Magnoliopsida</taxon>
        <taxon>eudicotyledons</taxon>
        <taxon>Gunneridae</taxon>
        <taxon>Pentapetalae</taxon>
        <taxon>rosids</taxon>
        <taxon>fabids</taxon>
        <taxon>Rosales</taxon>
        <taxon>Cannabaceae</taxon>
        <taxon>Cannabis</taxon>
    </lineage>
</organism>
<dbReference type="Gramene" id="evm.model.03.689">
    <property type="protein sequence ID" value="cds.evm.model.03.689"/>
    <property type="gene ID" value="evm.TU.03.689"/>
</dbReference>
<feature type="region of interest" description="Disordered" evidence="3">
    <location>
        <begin position="46"/>
        <end position="95"/>
    </location>
</feature>
<dbReference type="AlphaFoldDB" id="A0A803P9Z8"/>
<reference evidence="5" key="2">
    <citation type="submission" date="2021-03" db="UniProtKB">
        <authorList>
            <consortium name="EnsemblPlants"/>
        </authorList>
    </citation>
    <scope>IDENTIFICATION</scope>
</reference>
<feature type="compositionally biased region" description="Polar residues" evidence="3">
    <location>
        <begin position="145"/>
        <end position="161"/>
    </location>
</feature>
<name>A0A803P9Z8_CANSA</name>
<comment type="similarity">
    <text evidence="1">Belongs to the remorin family.</text>
</comment>
<dbReference type="InterPro" id="IPR005516">
    <property type="entry name" value="Remorin_C"/>
</dbReference>
<evidence type="ECO:0000256" key="3">
    <source>
        <dbReference type="SAM" id="MobiDB-lite"/>
    </source>
</evidence>
<evidence type="ECO:0000256" key="2">
    <source>
        <dbReference type="SAM" id="Coils"/>
    </source>
</evidence>
<feature type="compositionally biased region" description="Basic and acidic residues" evidence="3">
    <location>
        <begin position="130"/>
        <end position="144"/>
    </location>
</feature>
<proteinExistence type="inferred from homology"/>
<evidence type="ECO:0000256" key="1">
    <source>
        <dbReference type="ARBA" id="ARBA00005711"/>
    </source>
</evidence>
<dbReference type="OMA" id="ETKADSW"/>
<feature type="compositionally biased region" description="Basic and acidic residues" evidence="3">
    <location>
        <begin position="72"/>
        <end position="95"/>
    </location>
</feature>
<feature type="compositionally biased region" description="Basic and acidic residues" evidence="3">
    <location>
        <begin position="162"/>
        <end position="174"/>
    </location>
</feature>
<evidence type="ECO:0000313" key="5">
    <source>
        <dbReference type="EnsemblPlants" id="cds.evm.model.03.689"/>
    </source>
</evidence>
<dbReference type="PANTHER" id="PTHR31471:SF5">
    <property type="entry name" value="GB|AAD39278.1"/>
    <property type="match status" value="1"/>
</dbReference>